<dbReference type="AlphaFoldDB" id="A0A1Y1VZV6"/>
<sequence>MNSNNITPQDLPAYMEGVRQQVKDRHASLESRQLKVGRIIIDCGVDIEDYATLVDNYGKQNLIQRAF</sequence>
<organism evidence="1 2">
    <name type="scientific">Linderina pennispora</name>
    <dbReference type="NCBI Taxonomy" id="61395"/>
    <lineage>
        <taxon>Eukaryota</taxon>
        <taxon>Fungi</taxon>
        <taxon>Fungi incertae sedis</taxon>
        <taxon>Zoopagomycota</taxon>
        <taxon>Kickxellomycotina</taxon>
        <taxon>Kickxellomycetes</taxon>
        <taxon>Kickxellales</taxon>
        <taxon>Kickxellaceae</taxon>
        <taxon>Linderina</taxon>
    </lineage>
</organism>
<dbReference type="Proteomes" id="UP000193922">
    <property type="component" value="Unassembled WGS sequence"/>
</dbReference>
<comment type="caution">
    <text evidence="1">The sequence shown here is derived from an EMBL/GenBank/DDBJ whole genome shotgun (WGS) entry which is preliminary data.</text>
</comment>
<accession>A0A1Y1VZV6</accession>
<keyword evidence="2" id="KW-1185">Reference proteome</keyword>
<evidence type="ECO:0000313" key="2">
    <source>
        <dbReference type="Proteomes" id="UP000193922"/>
    </source>
</evidence>
<protein>
    <submittedName>
        <fullName evidence="1">Uncharacterized protein</fullName>
    </submittedName>
</protein>
<dbReference type="GeneID" id="63805097"/>
<feature type="non-terminal residue" evidence="1">
    <location>
        <position position="67"/>
    </location>
</feature>
<reference evidence="1 2" key="1">
    <citation type="submission" date="2016-07" db="EMBL/GenBank/DDBJ databases">
        <title>Pervasive Adenine N6-methylation of Active Genes in Fungi.</title>
        <authorList>
            <consortium name="DOE Joint Genome Institute"/>
            <person name="Mondo S.J."/>
            <person name="Dannebaum R.O."/>
            <person name="Kuo R.C."/>
            <person name="Labutti K."/>
            <person name="Haridas S."/>
            <person name="Kuo A."/>
            <person name="Salamov A."/>
            <person name="Ahrendt S.R."/>
            <person name="Lipzen A."/>
            <person name="Sullivan W."/>
            <person name="Andreopoulos W.B."/>
            <person name="Clum A."/>
            <person name="Lindquist E."/>
            <person name="Daum C."/>
            <person name="Ramamoorthy G.K."/>
            <person name="Gryganskyi A."/>
            <person name="Culley D."/>
            <person name="Magnuson J.K."/>
            <person name="James T.Y."/>
            <person name="O'Malley M.A."/>
            <person name="Stajich J.E."/>
            <person name="Spatafora J.W."/>
            <person name="Visel A."/>
            <person name="Grigoriev I.V."/>
        </authorList>
    </citation>
    <scope>NUCLEOTIDE SEQUENCE [LARGE SCALE GENOMIC DNA]</scope>
    <source>
        <strain evidence="1 2">ATCC 12442</strain>
    </source>
</reference>
<name>A0A1Y1VZV6_9FUNG</name>
<dbReference type="RefSeq" id="XP_040740748.1">
    <property type="nucleotide sequence ID" value="XM_040888449.1"/>
</dbReference>
<evidence type="ECO:0000313" key="1">
    <source>
        <dbReference type="EMBL" id="ORX66789.1"/>
    </source>
</evidence>
<proteinExistence type="predicted"/>
<gene>
    <name evidence="1" type="ORF">DL89DRAFT_269833</name>
</gene>
<dbReference type="EMBL" id="MCFD01000014">
    <property type="protein sequence ID" value="ORX66789.1"/>
    <property type="molecule type" value="Genomic_DNA"/>
</dbReference>